<evidence type="ECO:0000256" key="3">
    <source>
        <dbReference type="ARBA" id="ARBA00022722"/>
    </source>
</evidence>
<dbReference type="InterPro" id="IPR050951">
    <property type="entry name" value="Retrovirus_Pol_polyprotein"/>
</dbReference>
<evidence type="ECO:0000256" key="5">
    <source>
        <dbReference type="ARBA" id="ARBA00022801"/>
    </source>
</evidence>
<proteinExistence type="predicted"/>
<dbReference type="SUPFAM" id="SSF56672">
    <property type="entry name" value="DNA/RNA polymerases"/>
    <property type="match status" value="1"/>
</dbReference>
<evidence type="ECO:0000313" key="10">
    <source>
        <dbReference type="Proteomes" id="UP000596742"/>
    </source>
</evidence>
<evidence type="ECO:0000256" key="6">
    <source>
        <dbReference type="ARBA" id="ARBA00022918"/>
    </source>
</evidence>
<accession>A0A8B6D8D4</accession>
<evidence type="ECO:0000256" key="2">
    <source>
        <dbReference type="ARBA" id="ARBA00022695"/>
    </source>
</evidence>
<dbReference type="OrthoDB" id="6112411at2759"/>
<keyword evidence="6" id="KW-0695">RNA-directed DNA polymerase</keyword>
<protein>
    <recommendedName>
        <fullName evidence="8">Reverse transcriptase RNase H-like domain-containing protein</fullName>
    </recommendedName>
</protein>
<dbReference type="Proteomes" id="UP000596742">
    <property type="component" value="Unassembled WGS sequence"/>
</dbReference>
<keyword evidence="1" id="KW-0808">Transferase</keyword>
<dbReference type="PANTHER" id="PTHR37984:SF5">
    <property type="entry name" value="PROTEIN NYNRIN-LIKE"/>
    <property type="match status" value="1"/>
</dbReference>
<name>A0A8B6D8D4_MYTGA</name>
<dbReference type="GO" id="GO:0016787">
    <property type="term" value="F:hydrolase activity"/>
    <property type="evidence" value="ECO:0007669"/>
    <property type="project" value="UniProtKB-KW"/>
</dbReference>
<dbReference type="InterPro" id="IPR043502">
    <property type="entry name" value="DNA/RNA_pol_sf"/>
</dbReference>
<keyword evidence="2" id="KW-0548">Nucleotidyltransferase</keyword>
<feature type="domain" description="Reverse transcriptase RNase H-like" evidence="8">
    <location>
        <begin position="409"/>
        <end position="502"/>
    </location>
</feature>
<dbReference type="InterPro" id="IPR041373">
    <property type="entry name" value="RT_RNaseH"/>
</dbReference>
<evidence type="ECO:0000256" key="1">
    <source>
        <dbReference type="ARBA" id="ARBA00022679"/>
    </source>
</evidence>
<evidence type="ECO:0000256" key="7">
    <source>
        <dbReference type="SAM" id="SignalP"/>
    </source>
</evidence>
<dbReference type="EMBL" id="UYJE01002938">
    <property type="protein sequence ID" value="VDI15056.1"/>
    <property type="molecule type" value="Genomic_DNA"/>
</dbReference>
<evidence type="ECO:0000259" key="8">
    <source>
        <dbReference type="Pfam" id="PF17917"/>
    </source>
</evidence>
<dbReference type="AlphaFoldDB" id="A0A8B6D8D4"/>
<feature type="chain" id="PRO_5033030891" description="Reverse transcriptase RNase H-like domain-containing protein" evidence="7">
    <location>
        <begin position="21"/>
        <end position="577"/>
    </location>
</feature>
<organism evidence="9 10">
    <name type="scientific">Mytilus galloprovincialis</name>
    <name type="common">Mediterranean mussel</name>
    <dbReference type="NCBI Taxonomy" id="29158"/>
    <lineage>
        <taxon>Eukaryota</taxon>
        <taxon>Metazoa</taxon>
        <taxon>Spiralia</taxon>
        <taxon>Lophotrochozoa</taxon>
        <taxon>Mollusca</taxon>
        <taxon>Bivalvia</taxon>
        <taxon>Autobranchia</taxon>
        <taxon>Pteriomorphia</taxon>
        <taxon>Mytilida</taxon>
        <taxon>Mytiloidea</taxon>
        <taxon>Mytilidae</taxon>
        <taxon>Mytilinae</taxon>
        <taxon>Mytilus</taxon>
    </lineage>
</organism>
<dbReference type="PANTHER" id="PTHR37984">
    <property type="entry name" value="PROTEIN CBG26694"/>
    <property type="match status" value="1"/>
</dbReference>
<dbReference type="CDD" id="cd09274">
    <property type="entry name" value="RNase_HI_RT_Ty3"/>
    <property type="match status" value="1"/>
</dbReference>
<evidence type="ECO:0000313" key="9">
    <source>
        <dbReference type="EMBL" id="VDI15056.1"/>
    </source>
</evidence>
<reference evidence="9" key="1">
    <citation type="submission" date="2018-11" db="EMBL/GenBank/DDBJ databases">
        <authorList>
            <person name="Alioto T."/>
            <person name="Alioto T."/>
        </authorList>
    </citation>
    <scope>NUCLEOTIDE SEQUENCE</scope>
</reference>
<keyword evidence="3" id="KW-0540">Nuclease</keyword>
<dbReference type="GO" id="GO:0003964">
    <property type="term" value="F:RNA-directed DNA polymerase activity"/>
    <property type="evidence" value="ECO:0007669"/>
    <property type="project" value="UniProtKB-KW"/>
</dbReference>
<sequence>MKLIHTFGLIILLLVSNANGKVSPGQINGYIQSLQLITEAAKNFGESLKNDNDISVPMVILRVMENIPVLGDIVTLFTGQNTDISEELNNLKIQLEILSNNQEEILNGIQNLHMKIDYLPIKSEITTRSVEINSCFADLNYFLRFPDVNSRQYNLQQCAVQIIPGIRFIANLLKEINYSKIFKQMIETDKYCNSSNIMRMHRYLFALYFTGCESVIASEAIVYNGSSTNMLEECNTNFDDINSHLKQIFYQCTHDDCDTITRILRNSIALNINQPSTLIWQDVTSKFPWFFFQFFELSGEPNVTLVGNQKPSSVTFQFNKTMQYFIAWTAYKTLRSPARIPLGFSLELNSKNIVKNFTSMNVSSNFETTPAIVMGYVVYNPNVSSTVCINSFKQIYDKPRSGTSGFGLNACDTGLGIVLAQQGPEGERVIVYASRTIKPNKRYYAVIEKEALAIVWGVKYFRHYLYGRKVTIITDHNPLKWLMNIKDPAGRLARWSLTLQEYDLQIEHRAGRKHQNADALSRIPPIAPLKDNKIEAVFPKLSIDRLCEMQRKDSNLFVIINYLEKGELPDQSSKARN</sequence>
<keyword evidence="7" id="KW-0732">Signal</keyword>
<feature type="signal peptide" evidence="7">
    <location>
        <begin position="1"/>
        <end position="20"/>
    </location>
</feature>
<dbReference type="Pfam" id="PF17917">
    <property type="entry name" value="RT_RNaseH"/>
    <property type="match status" value="1"/>
</dbReference>
<dbReference type="GO" id="GO:0004519">
    <property type="term" value="F:endonuclease activity"/>
    <property type="evidence" value="ECO:0007669"/>
    <property type="project" value="UniProtKB-KW"/>
</dbReference>
<comment type="caution">
    <text evidence="9">The sequence shown here is derived from an EMBL/GenBank/DDBJ whole genome shotgun (WGS) entry which is preliminary data.</text>
</comment>
<keyword evidence="5" id="KW-0378">Hydrolase</keyword>
<keyword evidence="10" id="KW-1185">Reference proteome</keyword>
<keyword evidence="4" id="KW-0255">Endonuclease</keyword>
<gene>
    <name evidence="9" type="ORF">MGAL_10B046177</name>
</gene>
<evidence type="ECO:0000256" key="4">
    <source>
        <dbReference type="ARBA" id="ARBA00022759"/>
    </source>
</evidence>